<dbReference type="RefSeq" id="WP_094330968.1">
    <property type="nucleotide sequence ID" value="NZ_CP045227.1"/>
</dbReference>
<dbReference type="SUPFAM" id="SSF47413">
    <property type="entry name" value="lambda repressor-like DNA-binding domains"/>
    <property type="match status" value="1"/>
</dbReference>
<dbReference type="KEGG" id="nsh:GXM_08028"/>
<keyword evidence="2" id="KW-1185">Reference proteome</keyword>
<proteinExistence type="predicted"/>
<accession>A0A5P8WD21</accession>
<evidence type="ECO:0000313" key="2">
    <source>
        <dbReference type="Proteomes" id="UP000326678"/>
    </source>
</evidence>
<dbReference type="EMBL" id="CP045227">
    <property type="protein sequence ID" value="QFS50534.1"/>
    <property type="molecule type" value="Genomic_DNA"/>
</dbReference>
<sequence length="117" mass="12729">MDKHQEILITAIRESCLTAREISVRAGVHESTISKFLDGKNDLKAGNYFKILHALPENCRIPALARIGVVELTPIQLIESATPKEKAEILQAIAAWVLQPGAISGKNTDTTDLQVAV</sequence>
<dbReference type="InterPro" id="IPR001387">
    <property type="entry name" value="Cro/C1-type_HTH"/>
</dbReference>
<name>A0A5P8WD21_9NOSO</name>
<organism evidence="1 2">
    <name type="scientific">Nostoc sphaeroides CCNUC1</name>
    <dbReference type="NCBI Taxonomy" id="2653204"/>
    <lineage>
        <taxon>Bacteria</taxon>
        <taxon>Bacillati</taxon>
        <taxon>Cyanobacteriota</taxon>
        <taxon>Cyanophyceae</taxon>
        <taxon>Nostocales</taxon>
        <taxon>Nostocaceae</taxon>
        <taxon>Nostoc</taxon>
    </lineage>
</organism>
<dbReference type="InterPro" id="IPR010982">
    <property type="entry name" value="Lambda_DNA-bd_dom_sf"/>
</dbReference>
<dbReference type="CDD" id="cd00093">
    <property type="entry name" value="HTH_XRE"/>
    <property type="match status" value="1"/>
</dbReference>
<dbReference type="AlphaFoldDB" id="A0A5P8WD21"/>
<dbReference type="GO" id="GO:0003677">
    <property type="term" value="F:DNA binding"/>
    <property type="evidence" value="ECO:0007669"/>
    <property type="project" value="InterPro"/>
</dbReference>
<dbReference type="Proteomes" id="UP000326678">
    <property type="component" value="Chromosome Gxm2"/>
</dbReference>
<reference evidence="1 2" key="1">
    <citation type="submission" date="2019-10" db="EMBL/GenBank/DDBJ databases">
        <title>Genomic and transcriptomic insights into the perfect genentic adaptation of a filamentous nitrogen-fixing cyanobacterium to rice fields.</title>
        <authorList>
            <person name="Chen Z."/>
        </authorList>
    </citation>
    <scope>NUCLEOTIDE SEQUENCE [LARGE SCALE GENOMIC DNA]</scope>
    <source>
        <strain evidence="1">CCNUC1</strain>
    </source>
</reference>
<evidence type="ECO:0000313" key="1">
    <source>
        <dbReference type="EMBL" id="QFS50534.1"/>
    </source>
</evidence>
<gene>
    <name evidence="1" type="ORF">GXM_08028</name>
</gene>
<protein>
    <submittedName>
        <fullName evidence="1">XRE family transcriptional regulator</fullName>
    </submittedName>
</protein>